<feature type="signal peptide" evidence="1">
    <location>
        <begin position="1"/>
        <end position="23"/>
    </location>
</feature>
<protein>
    <submittedName>
        <fullName evidence="2">Phospho-N-acetylmuramoyl-pentapeptide-transferase</fullName>
    </submittedName>
</protein>
<dbReference type="PROSITE" id="PS51257">
    <property type="entry name" value="PROKAR_LIPOPROTEIN"/>
    <property type="match status" value="1"/>
</dbReference>
<keyword evidence="2" id="KW-0808">Transferase</keyword>
<dbReference type="RefSeq" id="WP_017017989.1">
    <property type="nucleotide sequence ID" value="NZ_FOWR01000034.1"/>
</dbReference>
<dbReference type="GeneID" id="35873966"/>
<evidence type="ECO:0000256" key="1">
    <source>
        <dbReference type="SAM" id="SignalP"/>
    </source>
</evidence>
<proteinExistence type="predicted"/>
<dbReference type="InterPro" id="IPR021675">
    <property type="entry name" value="DUF3261"/>
</dbReference>
<dbReference type="AlphaFoldDB" id="A0A1I5UX16"/>
<feature type="chain" id="PRO_5010242465" evidence="1">
    <location>
        <begin position="24"/>
        <end position="200"/>
    </location>
</feature>
<dbReference type="OrthoDB" id="5915284at2"/>
<dbReference type="EMBL" id="FOWR01000034">
    <property type="protein sequence ID" value="SFP99770.1"/>
    <property type="molecule type" value="Genomic_DNA"/>
</dbReference>
<accession>A0A1I5UX16</accession>
<organism evidence="2 3">
    <name type="scientific">Enterovibrio norvegicus DSM 15893</name>
    <dbReference type="NCBI Taxonomy" id="1121869"/>
    <lineage>
        <taxon>Bacteria</taxon>
        <taxon>Pseudomonadati</taxon>
        <taxon>Pseudomonadota</taxon>
        <taxon>Gammaproteobacteria</taxon>
        <taxon>Vibrionales</taxon>
        <taxon>Vibrionaceae</taxon>
        <taxon>Enterovibrio</taxon>
    </lineage>
</organism>
<keyword evidence="1" id="KW-0732">Signal</keyword>
<evidence type="ECO:0000313" key="2">
    <source>
        <dbReference type="EMBL" id="SFP99770.1"/>
    </source>
</evidence>
<gene>
    <name evidence="2" type="ORF">SAMN03084138_03760</name>
</gene>
<dbReference type="GO" id="GO:0016740">
    <property type="term" value="F:transferase activity"/>
    <property type="evidence" value="ECO:0007669"/>
    <property type="project" value="UniProtKB-KW"/>
</dbReference>
<dbReference type="Proteomes" id="UP000182692">
    <property type="component" value="Unassembled WGS sequence"/>
</dbReference>
<dbReference type="STRING" id="1121869.SAMN03084138_03760"/>
<reference evidence="2 3" key="1">
    <citation type="submission" date="2016-10" db="EMBL/GenBank/DDBJ databases">
        <authorList>
            <person name="de Groot N.N."/>
        </authorList>
    </citation>
    <scope>NUCLEOTIDE SEQUENCE [LARGE SCALE GENOMIC DNA]</scope>
    <source>
        <strain evidence="2 3">DSM 15893</strain>
    </source>
</reference>
<name>A0A1I5UX16_9GAMM</name>
<dbReference type="Pfam" id="PF11659">
    <property type="entry name" value="DUF3261"/>
    <property type="match status" value="1"/>
</dbReference>
<sequence length="200" mass="22258">MIKRFAFLIILAISLMGCSTLLSTPESDNRVELAKGVSVTLPTPAEFGGSVSVSQLINADWEGEAHTLPVHLEISSERVVLVGFSAWGTRLITATYEKGRLEEDALAGLGIVLPDSRQILMNLMITLWPVEAWAPHLKPIGWTLIEQDKHRILRDASGETVVEIQYDEPFKLGTVPAFIQYEHKQQHYRITINTLSPNGR</sequence>
<evidence type="ECO:0000313" key="3">
    <source>
        <dbReference type="Proteomes" id="UP000182692"/>
    </source>
</evidence>